<name>A0ABP1QM81_9HEXA</name>
<gene>
    <name evidence="2" type="ORF">ODALV1_LOCUS11539</name>
</gene>
<dbReference type="Proteomes" id="UP001642540">
    <property type="component" value="Unassembled WGS sequence"/>
</dbReference>
<feature type="transmembrane region" description="Helical" evidence="1">
    <location>
        <begin position="117"/>
        <end position="138"/>
    </location>
</feature>
<organism evidence="2 3">
    <name type="scientific">Orchesella dallaii</name>
    <dbReference type="NCBI Taxonomy" id="48710"/>
    <lineage>
        <taxon>Eukaryota</taxon>
        <taxon>Metazoa</taxon>
        <taxon>Ecdysozoa</taxon>
        <taxon>Arthropoda</taxon>
        <taxon>Hexapoda</taxon>
        <taxon>Collembola</taxon>
        <taxon>Entomobryomorpha</taxon>
        <taxon>Entomobryoidea</taxon>
        <taxon>Orchesellidae</taxon>
        <taxon>Orchesellinae</taxon>
        <taxon>Orchesella</taxon>
    </lineage>
</organism>
<reference evidence="2 3" key="1">
    <citation type="submission" date="2024-08" db="EMBL/GenBank/DDBJ databases">
        <authorList>
            <person name="Cucini C."/>
            <person name="Frati F."/>
        </authorList>
    </citation>
    <scope>NUCLEOTIDE SEQUENCE [LARGE SCALE GENOMIC DNA]</scope>
</reference>
<proteinExistence type="predicted"/>
<comment type="caution">
    <text evidence="2">The sequence shown here is derived from an EMBL/GenBank/DDBJ whole genome shotgun (WGS) entry which is preliminary data.</text>
</comment>
<protein>
    <submittedName>
        <fullName evidence="2">Uncharacterized protein</fullName>
    </submittedName>
</protein>
<dbReference type="EMBL" id="CAXLJM020000035">
    <property type="protein sequence ID" value="CAL8103736.1"/>
    <property type="molecule type" value="Genomic_DNA"/>
</dbReference>
<evidence type="ECO:0000256" key="1">
    <source>
        <dbReference type="SAM" id="Phobius"/>
    </source>
</evidence>
<keyword evidence="1" id="KW-0472">Membrane</keyword>
<keyword evidence="3" id="KW-1185">Reference proteome</keyword>
<accession>A0ABP1QM81</accession>
<feature type="transmembrane region" description="Helical" evidence="1">
    <location>
        <begin position="150"/>
        <end position="174"/>
    </location>
</feature>
<evidence type="ECO:0000313" key="2">
    <source>
        <dbReference type="EMBL" id="CAL8103736.1"/>
    </source>
</evidence>
<sequence length="239" mass="27234">MGMTSILMPSSPFNFFHAWVIDEKLTKSDDDWTTLSIRWRVLTGVFHYVVWKLGVVMAEMTTTLSYLVSLDSLCAAVRMYGWQMNVGSYKESKEKTAKLYRNIQIITNVYNELTKNYLQVVVVLGMVVAETACIYLSVKVISSNLNVVLGFSYTIVLNCGLGILIFLGLGAQIYKEAGITVRKLRSTSYYKVSKWYRKLVKSFYIVRIRFSASNFFEPLTPLVIEEFCVTNAISLLLII</sequence>
<evidence type="ECO:0000313" key="3">
    <source>
        <dbReference type="Proteomes" id="UP001642540"/>
    </source>
</evidence>
<keyword evidence="1" id="KW-0812">Transmembrane</keyword>
<keyword evidence="1" id="KW-1133">Transmembrane helix</keyword>